<keyword evidence="1" id="KW-0732">Signal</keyword>
<organism evidence="2 3">
    <name type="scientific">Flavobacterium akiainvivens</name>
    <dbReference type="NCBI Taxonomy" id="1202724"/>
    <lineage>
        <taxon>Bacteria</taxon>
        <taxon>Pseudomonadati</taxon>
        <taxon>Bacteroidota</taxon>
        <taxon>Flavobacteriia</taxon>
        <taxon>Flavobacteriales</taxon>
        <taxon>Flavobacteriaceae</taxon>
        <taxon>Flavobacterium</taxon>
    </lineage>
</organism>
<dbReference type="STRING" id="1202724.AM493_17280"/>
<evidence type="ECO:0000313" key="3">
    <source>
        <dbReference type="Proteomes" id="UP000037755"/>
    </source>
</evidence>
<dbReference type="RefSeq" id="WP_054409306.1">
    <property type="nucleotide sequence ID" value="NZ_FOYA01000002.1"/>
</dbReference>
<gene>
    <name evidence="2" type="ORF">AM493_17280</name>
</gene>
<evidence type="ECO:0000256" key="1">
    <source>
        <dbReference type="SAM" id="SignalP"/>
    </source>
</evidence>
<feature type="signal peptide" evidence="1">
    <location>
        <begin position="1"/>
        <end position="18"/>
    </location>
</feature>
<feature type="chain" id="PRO_5005818297" evidence="1">
    <location>
        <begin position="19"/>
        <end position="241"/>
    </location>
</feature>
<dbReference type="OrthoDB" id="754288at2"/>
<dbReference type="Proteomes" id="UP000037755">
    <property type="component" value="Unassembled WGS sequence"/>
</dbReference>
<proteinExistence type="predicted"/>
<name>A0A0M8MF45_9FLAO</name>
<evidence type="ECO:0000313" key="2">
    <source>
        <dbReference type="EMBL" id="KOS07594.1"/>
    </source>
</evidence>
<sequence>MKKYTVLLVFFTFYSVFAQTRRDFDTLPVVWPDTTAVKTGPLKFVPITGKQFNDIRAFAIANKNAGGVPAPVLKDSKLIVATKNALFELPAGGGYESSYSYIQYVPEIRSHLISRCGEGACSAYLLDHETNGIMYVPSSYDSGVMGFSVSPSGKYFLVYSSYDGPDYADYYTTRSEFMIYSIGQTKGMKGLRLYREFESTEWSIDEMVWLDNSTLALKVYAGNAAVDMEPVQYKYYETVIK</sequence>
<protein>
    <submittedName>
        <fullName evidence="2">Uncharacterized protein</fullName>
    </submittedName>
</protein>
<dbReference type="AlphaFoldDB" id="A0A0M8MF45"/>
<accession>A0A0M8MF45</accession>
<dbReference type="EMBL" id="LIYD01000005">
    <property type="protein sequence ID" value="KOS07594.1"/>
    <property type="molecule type" value="Genomic_DNA"/>
</dbReference>
<keyword evidence="3" id="KW-1185">Reference proteome</keyword>
<reference evidence="2 3" key="1">
    <citation type="submission" date="2015-08" db="EMBL/GenBank/DDBJ databases">
        <title>Whole genome sequence of Flavobacterium akiainvivens IK-1T, from decaying Wikstroemia oahuensis, an endemic Hawaiian shrub.</title>
        <authorList>
            <person name="Wan X."/>
            <person name="Hou S."/>
            <person name="Saito J."/>
            <person name="Donachie S."/>
        </authorList>
    </citation>
    <scope>NUCLEOTIDE SEQUENCE [LARGE SCALE GENOMIC DNA]</scope>
    <source>
        <strain evidence="2 3">IK-1</strain>
    </source>
</reference>
<comment type="caution">
    <text evidence="2">The sequence shown here is derived from an EMBL/GenBank/DDBJ whole genome shotgun (WGS) entry which is preliminary data.</text>
</comment>
<dbReference type="PATRIC" id="fig|1202724.3.peg.3592"/>